<keyword evidence="4" id="KW-0472">Membrane</keyword>
<dbReference type="SMART" id="SM00028">
    <property type="entry name" value="TPR"/>
    <property type="match status" value="4"/>
</dbReference>
<keyword evidence="7" id="KW-1185">Reference proteome</keyword>
<dbReference type="InterPro" id="IPR011990">
    <property type="entry name" value="TPR-like_helical_dom_sf"/>
</dbReference>
<dbReference type="InterPro" id="IPR018253">
    <property type="entry name" value="DnaJ_domain_CS"/>
</dbReference>
<feature type="repeat" description="TPR" evidence="3">
    <location>
        <begin position="211"/>
        <end position="244"/>
    </location>
</feature>
<keyword evidence="1" id="KW-0677">Repeat</keyword>
<evidence type="ECO:0000256" key="2">
    <source>
        <dbReference type="ARBA" id="ARBA00022803"/>
    </source>
</evidence>
<dbReference type="InterPro" id="IPR001623">
    <property type="entry name" value="DnaJ_domain"/>
</dbReference>
<dbReference type="Pfam" id="PF13414">
    <property type="entry name" value="TPR_11"/>
    <property type="match status" value="1"/>
</dbReference>
<dbReference type="SUPFAM" id="SSF48452">
    <property type="entry name" value="TPR-like"/>
    <property type="match status" value="1"/>
</dbReference>
<dbReference type="Gene3D" id="1.10.287.110">
    <property type="entry name" value="DnaJ domain"/>
    <property type="match status" value="1"/>
</dbReference>
<dbReference type="Proteomes" id="UP000324133">
    <property type="component" value="Unassembled WGS sequence"/>
</dbReference>
<name>A0A5B6TLJ2_9BACT</name>
<reference evidence="6 7" key="1">
    <citation type="submission" date="2019-07" db="EMBL/GenBank/DDBJ databases">
        <title>Rufibacter sp. nov., isolated from lake sediment.</title>
        <authorList>
            <person name="Qu J.-H."/>
        </authorList>
    </citation>
    <scope>NUCLEOTIDE SEQUENCE [LARGE SCALE GENOMIC DNA]</scope>
    <source>
        <strain evidence="6 7">NBS58-1</strain>
    </source>
</reference>
<comment type="caution">
    <text evidence="6">The sequence shown here is derived from an EMBL/GenBank/DDBJ whole genome shotgun (WGS) entry which is preliminary data.</text>
</comment>
<dbReference type="AlphaFoldDB" id="A0A5B6TLJ2"/>
<dbReference type="Gene3D" id="1.25.40.10">
    <property type="entry name" value="Tetratricopeptide repeat domain"/>
    <property type="match status" value="2"/>
</dbReference>
<dbReference type="CDD" id="cd06257">
    <property type="entry name" value="DnaJ"/>
    <property type="match status" value="1"/>
</dbReference>
<dbReference type="SUPFAM" id="SSF46565">
    <property type="entry name" value="Chaperone J-domain"/>
    <property type="match status" value="1"/>
</dbReference>
<dbReference type="PROSITE" id="PS50005">
    <property type="entry name" value="TPR"/>
    <property type="match status" value="1"/>
</dbReference>
<keyword evidence="4" id="KW-0812">Transmembrane</keyword>
<organism evidence="6 7">
    <name type="scientific">Rufibacter hautae</name>
    <dbReference type="NCBI Taxonomy" id="2595005"/>
    <lineage>
        <taxon>Bacteria</taxon>
        <taxon>Pseudomonadati</taxon>
        <taxon>Bacteroidota</taxon>
        <taxon>Cytophagia</taxon>
        <taxon>Cytophagales</taxon>
        <taxon>Hymenobacteraceae</taxon>
        <taxon>Rufibacter</taxon>
    </lineage>
</organism>
<evidence type="ECO:0000256" key="3">
    <source>
        <dbReference type="PROSITE-ProRule" id="PRU00339"/>
    </source>
</evidence>
<dbReference type="InterPro" id="IPR036869">
    <property type="entry name" value="J_dom_sf"/>
</dbReference>
<dbReference type="SMART" id="SM00271">
    <property type="entry name" value="DnaJ"/>
    <property type="match status" value="1"/>
</dbReference>
<dbReference type="InterPro" id="IPR019734">
    <property type="entry name" value="TPR_rpt"/>
</dbReference>
<keyword evidence="4" id="KW-1133">Transmembrane helix</keyword>
<dbReference type="PROSITE" id="PS50076">
    <property type="entry name" value="DNAJ_2"/>
    <property type="match status" value="1"/>
</dbReference>
<evidence type="ECO:0000259" key="5">
    <source>
        <dbReference type="PROSITE" id="PS50076"/>
    </source>
</evidence>
<dbReference type="PRINTS" id="PR00625">
    <property type="entry name" value="JDOMAIN"/>
</dbReference>
<evidence type="ECO:0000313" key="7">
    <source>
        <dbReference type="Proteomes" id="UP000324133"/>
    </source>
</evidence>
<sequence>MKKNYYHILGLSPNASATEIKAAYKRLALKWHPDKNPHDTHAEERFKQVNDAYQVLSNPRRRAAFDLQQQYEKSQRQAHAHAMPRYHHTRQPAGFQERHYRQRPQKHTHFSRHDLQVVLAVVVAAVLLVMGPYFGWRQIASSRALKQAQEAEKQRLWKQADEAYSTVLEHKPALEDARVRRGALRLTYLRNPAGAIEDYSAALRESETPKAAWYAARGKGYLQTKQYQQALQDLNKALALDQTQAGAYLDRGVVHLQMEDNWPAAEADISTYLQKTSGPSMRTTEALLYRTFAYYRMQQLQKAWQDTEQALRQSPANPKAFYLQAKIKQTQGDSARGCDLLSKAAQLGFALAAQELKDQCQP</sequence>
<feature type="domain" description="J" evidence="5">
    <location>
        <begin position="4"/>
        <end position="69"/>
    </location>
</feature>
<dbReference type="Pfam" id="PF00226">
    <property type="entry name" value="DnaJ"/>
    <property type="match status" value="1"/>
</dbReference>
<evidence type="ECO:0000256" key="1">
    <source>
        <dbReference type="ARBA" id="ARBA00022737"/>
    </source>
</evidence>
<proteinExistence type="predicted"/>
<evidence type="ECO:0000313" key="6">
    <source>
        <dbReference type="EMBL" id="KAA3440350.1"/>
    </source>
</evidence>
<keyword evidence="2 3" id="KW-0802">TPR repeat</keyword>
<protein>
    <submittedName>
        <fullName evidence="6">DnaJ domain-containing protein</fullName>
    </submittedName>
</protein>
<dbReference type="OrthoDB" id="1495940at2"/>
<accession>A0A5B6TLJ2</accession>
<dbReference type="EMBL" id="VKKY01000001">
    <property type="protein sequence ID" value="KAA3440350.1"/>
    <property type="molecule type" value="Genomic_DNA"/>
</dbReference>
<gene>
    <name evidence="6" type="ORF">FOA19_06770</name>
</gene>
<feature type="transmembrane region" description="Helical" evidence="4">
    <location>
        <begin position="115"/>
        <end position="136"/>
    </location>
</feature>
<dbReference type="PANTHER" id="PTHR45188">
    <property type="entry name" value="DNAJ PROTEIN P58IPK HOMOLOG"/>
    <property type="match status" value="1"/>
</dbReference>
<evidence type="ECO:0000256" key="4">
    <source>
        <dbReference type="SAM" id="Phobius"/>
    </source>
</evidence>
<dbReference type="RefSeq" id="WP_149089985.1">
    <property type="nucleotide sequence ID" value="NZ_VKKY01000001.1"/>
</dbReference>
<dbReference type="PROSITE" id="PS00636">
    <property type="entry name" value="DNAJ_1"/>
    <property type="match status" value="1"/>
</dbReference>
<dbReference type="PANTHER" id="PTHR45188:SF2">
    <property type="entry name" value="DNAJ HOMOLOG SUBFAMILY C MEMBER 7"/>
    <property type="match status" value="1"/>
</dbReference>